<keyword evidence="10 16" id="KW-0227">DNA damage</keyword>
<evidence type="ECO:0000313" key="18">
    <source>
        <dbReference type="EMBL" id="HJA07624.1"/>
    </source>
</evidence>
<dbReference type="Proteomes" id="UP000824225">
    <property type="component" value="Unassembled WGS sequence"/>
</dbReference>
<dbReference type="FunFam" id="3.40.1170.60:FF:000001">
    <property type="entry name" value="DNA polymerase IV"/>
    <property type="match status" value="1"/>
</dbReference>
<keyword evidence="14 16" id="KW-0234">DNA repair</keyword>
<evidence type="ECO:0000313" key="19">
    <source>
        <dbReference type="Proteomes" id="UP000824225"/>
    </source>
</evidence>
<dbReference type="Gene3D" id="3.40.1170.60">
    <property type="match status" value="1"/>
</dbReference>
<feature type="active site" evidence="16">
    <location>
        <position position="98"/>
    </location>
</feature>
<dbReference type="InterPro" id="IPR050116">
    <property type="entry name" value="DNA_polymerase-Y"/>
</dbReference>
<evidence type="ECO:0000256" key="14">
    <source>
        <dbReference type="ARBA" id="ARBA00023204"/>
    </source>
</evidence>
<keyword evidence="7 16" id="KW-0548">Nucleotidyltransferase</keyword>
<feature type="binding site" evidence="16">
    <location>
        <position position="97"/>
    </location>
    <ligand>
        <name>Mg(2+)</name>
        <dbReference type="ChEBI" id="CHEBI:18420"/>
    </ligand>
</feature>
<keyword evidence="4 16" id="KW-0515">Mutator protein</keyword>
<dbReference type="Pfam" id="PF11798">
    <property type="entry name" value="IMS_HHH"/>
    <property type="match status" value="1"/>
</dbReference>
<evidence type="ECO:0000256" key="7">
    <source>
        <dbReference type="ARBA" id="ARBA00022695"/>
    </source>
</evidence>
<reference evidence="18" key="2">
    <citation type="submission" date="2021-04" db="EMBL/GenBank/DDBJ databases">
        <authorList>
            <person name="Gilroy R."/>
        </authorList>
    </citation>
    <scope>NUCLEOTIDE SEQUENCE</scope>
    <source>
        <strain evidence="18">CHK186-16707</strain>
    </source>
</reference>
<comment type="subcellular location">
    <subcellularLocation>
        <location evidence="1 16">Cytoplasm</location>
    </subcellularLocation>
</comment>
<evidence type="ECO:0000256" key="9">
    <source>
        <dbReference type="ARBA" id="ARBA00022723"/>
    </source>
</evidence>
<feature type="domain" description="UmuC" evidence="17">
    <location>
        <begin position="1"/>
        <end position="180"/>
    </location>
</feature>
<gene>
    <name evidence="16 18" type="primary">dinB</name>
    <name evidence="18" type="ORF">H9962_00315</name>
</gene>
<evidence type="ECO:0000256" key="13">
    <source>
        <dbReference type="ARBA" id="ARBA00023125"/>
    </source>
</evidence>
<evidence type="ECO:0000256" key="11">
    <source>
        <dbReference type="ARBA" id="ARBA00022842"/>
    </source>
</evidence>
<dbReference type="PANTHER" id="PTHR11076:SF33">
    <property type="entry name" value="DNA POLYMERASE KAPPA"/>
    <property type="match status" value="1"/>
</dbReference>
<keyword evidence="6 16" id="KW-0808">Transferase</keyword>
<sequence length="399" mass="43856">MHIDMDAFYASIEQLDNPELRGKALIVGGRKRGVVSTASYEARKFGVHSAMPIGEARRLCPHAVFLVPRMRRYVEMAHVVRGVLHEFSPLVEAASIDEAYLDATGLERLFGPIENMGMRLKEAVREATGGLTCSVGVAPVKFLAKISSEMRKPDGLFMLRPEEVPGFMAGLDVGRIPGVGKKFAAALASVGVRKAGDALRYPRDFWERRYGKAGLALYERAQGRDSRPVVPFTPPKSESAETTFEVDTRDRDFLKAWLLRHAERVGRSLRKQGLAGRTVTLKIKYADFKQITRQATLPARTNSTDTIYEAACQLLAALSLEGKVRLVGVGVSGFDDVRPHQLSLLGAGVGPDPDAVEERRGKLDGALDALRERYGTEAVVRGRLFRSDGGEGPLPRREE</sequence>
<feature type="site" description="Substrate discrimination" evidence="16">
    <location>
        <position position="9"/>
    </location>
</feature>
<comment type="similarity">
    <text evidence="2 16">Belongs to the DNA polymerase type-Y family.</text>
</comment>
<dbReference type="GO" id="GO:0003684">
    <property type="term" value="F:damaged DNA binding"/>
    <property type="evidence" value="ECO:0007669"/>
    <property type="project" value="InterPro"/>
</dbReference>
<proteinExistence type="inferred from homology"/>
<dbReference type="GO" id="GO:0003887">
    <property type="term" value="F:DNA-directed DNA polymerase activity"/>
    <property type="evidence" value="ECO:0007669"/>
    <property type="project" value="UniProtKB-UniRule"/>
</dbReference>
<keyword evidence="12 16" id="KW-0239">DNA-directed DNA polymerase</keyword>
<evidence type="ECO:0000256" key="10">
    <source>
        <dbReference type="ARBA" id="ARBA00022763"/>
    </source>
</evidence>
<dbReference type="PROSITE" id="PS50173">
    <property type="entry name" value="UMUC"/>
    <property type="match status" value="1"/>
</dbReference>
<dbReference type="InterPro" id="IPR043128">
    <property type="entry name" value="Rev_trsase/Diguanyl_cyclase"/>
</dbReference>
<dbReference type="GO" id="GO:0006281">
    <property type="term" value="P:DNA repair"/>
    <property type="evidence" value="ECO:0007669"/>
    <property type="project" value="UniProtKB-UniRule"/>
</dbReference>
<comment type="cofactor">
    <cofactor evidence="16">
        <name>Mg(2+)</name>
        <dbReference type="ChEBI" id="CHEBI:18420"/>
    </cofactor>
    <text evidence="16">Binds 2 magnesium ions per subunit.</text>
</comment>
<dbReference type="CDD" id="cd03586">
    <property type="entry name" value="PolY_Pol_IV_kappa"/>
    <property type="match status" value="1"/>
</dbReference>
<dbReference type="SUPFAM" id="SSF56672">
    <property type="entry name" value="DNA/RNA polymerases"/>
    <property type="match status" value="1"/>
</dbReference>
<evidence type="ECO:0000256" key="16">
    <source>
        <dbReference type="HAMAP-Rule" id="MF_01113"/>
    </source>
</evidence>
<dbReference type="Gene3D" id="1.10.150.20">
    <property type="entry name" value="5' to 3' exonuclease, C-terminal subdomain"/>
    <property type="match status" value="1"/>
</dbReference>
<name>A0A9D2HBZ7_9BACT</name>
<evidence type="ECO:0000256" key="3">
    <source>
        <dbReference type="ARBA" id="ARBA00011245"/>
    </source>
</evidence>
<comment type="caution">
    <text evidence="18">The sequence shown here is derived from an EMBL/GenBank/DDBJ whole genome shotgun (WGS) entry which is preliminary data.</text>
</comment>
<dbReference type="HAMAP" id="MF_01113">
    <property type="entry name" value="DNApol_IV"/>
    <property type="match status" value="1"/>
</dbReference>
<keyword evidence="11 16" id="KW-0460">Magnesium</keyword>
<comment type="subunit">
    <text evidence="3 16">Monomer.</text>
</comment>
<protein>
    <recommendedName>
        <fullName evidence="16">DNA polymerase IV</fullName>
        <shortName evidence="16">Pol IV</shortName>
        <ecNumber evidence="16">2.7.7.7</ecNumber>
    </recommendedName>
</protein>
<organism evidence="18 19">
    <name type="scientific">Candidatus Mailhella merdigallinarum</name>
    <dbReference type="NCBI Taxonomy" id="2838658"/>
    <lineage>
        <taxon>Bacteria</taxon>
        <taxon>Pseudomonadati</taxon>
        <taxon>Thermodesulfobacteriota</taxon>
        <taxon>Desulfovibrionia</taxon>
        <taxon>Desulfovibrionales</taxon>
        <taxon>Desulfovibrionaceae</taxon>
        <taxon>Mailhella</taxon>
    </lineage>
</organism>
<dbReference type="GO" id="GO:0005829">
    <property type="term" value="C:cytosol"/>
    <property type="evidence" value="ECO:0007669"/>
    <property type="project" value="TreeGrafter"/>
</dbReference>
<keyword evidence="5 16" id="KW-0963">Cytoplasm</keyword>
<dbReference type="Gene3D" id="3.30.1490.100">
    <property type="entry name" value="DNA polymerase, Y-family, little finger domain"/>
    <property type="match status" value="1"/>
</dbReference>
<dbReference type="EC" id="2.7.7.7" evidence="16"/>
<dbReference type="InterPro" id="IPR022880">
    <property type="entry name" value="DNApol_IV"/>
</dbReference>
<dbReference type="InterPro" id="IPR036775">
    <property type="entry name" value="DNA_pol_Y-fam_lit_finger_sf"/>
</dbReference>
<comment type="catalytic activity">
    <reaction evidence="15 16">
        <text>DNA(n) + a 2'-deoxyribonucleoside 5'-triphosphate = DNA(n+1) + diphosphate</text>
        <dbReference type="Rhea" id="RHEA:22508"/>
        <dbReference type="Rhea" id="RHEA-COMP:17339"/>
        <dbReference type="Rhea" id="RHEA-COMP:17340"/>
        <dbReference type="ChEBI" id="CHEBI:33019"/>
        <dbReference type="ChEBI" id="CHEBI:61560"/>
        <dbReference type="ChEBI" id="CHEBI:173112"/>
        <dbReference type="EC" id="2.7.7.7"/>
    </reaction>
</comment>
<evidence type="ECO:0000256" key="4">
    <source>
        <dbReference type="ARBA" id="ARBA00022457"/>
    </source>
</evidence>
<evidence type="ECO:0000256" key="15">
    <source>
        <dbReference type="ARBA" id="ARBA00049244"/>
    </source>
</evidence>
<evidence type="ECO:0000256" key="2">
    <source>
        <dbReference type="ARBA" id="ARBA00010945"/>
    </source>
</evidence>
<dbReference type="InterPro" id="IPR001126">
    <property type="entry name" value="UmuC"/>
</dbReference>
<dbReference type="GO" id="GO:0009432">
    <property type="term" value="P:SOS response"/>
    <property type="evidence" value="ECO:0007669"/>
    <property type="project" value="TreeGrafter"/>
</dbReference>
<dbReference type="InterPro" id="IPR024728">
    <property type="entry name" value="PolY_HhH_motif"/>
</dbReference>
<evidence type="ECO:0000256" key="1">
    <source>
        <dbReference type="ARBA" id="ARBA00004496"/>
    </source>
</evidence>
<dbReference type="PANTHER" id="PTHR11076">
    <property type="entry name" value="DNA REPAIR POLYMERASE UMUC / TRANSFERASE FAMILY MEMBER"/>
    <property type="match status" value="1"/>
</dbReference>
<dbReference type="EMBL" id="DXAN01000001">
    <property type="protein sequence ID" value="HJA07624.1"/>
    <property type="molecule type" value="Genomic_DNA"/>
</dbReference>
<dbReference type="Pfam" id="PF11799">
    <property type="entry name" value="IMS_C"/>
    <property type="match status" value="1"/>
</dbReference>
<dbReference type="InterPro" id="IPR017961">
    <property type="entry name" value="DNA_pol_Y-fam_little_finger"/>
</dbReference>
<dbReference type="GO" id="GO:0006261">
    <property type="term" value="P:DNA-templated DNA replication"/>
    <property type="evidence" value="ECO:0007669"/>
    <property type="project" value="UniProtKB-UniRule"/>
</dbReference>
<keyword evidence="9 16" id="KW-0479">Metal-binding</keyword>
<dbReference type="GO" id="GO:0042276">
    <property type="term" value="P:error-prone translesion synthesis"/>
    <property type="evidence" value="ECO:0007669"/>
    <property type="project" value="TreeGrafter"/>
</dbReference>
<feature type="binding site" evidence="16">
    <location>
        <position position="4"/>
    </location>
    <ligand>
        <name>Mg(2+)</name>
        <dbReference type="ChEBI" id="CHEBI:18420"/>
    </ligand>
</feature>
<dbReference type="InterPro" id="IPR043502">
    <property type="entry name" value="DNA/RNA_pol_sf"/>
</dbReference>
<dbReference type="GO" id="GO:0000287">
    <property type="term" value="F:magnesium ion binding"/>
    <property type="evidence" value="ECO:0007669"/>
    <property type="project" value="UniProtKB-UniRule"/>
</dbReference>
<evidence type="ECO:0000256" key="6">
    <source>
        <dbReference type="ARBA" id="ARBA00022679"/>
    </source>
</evidence>
<keyword evidence="8 16" id="KW-0235">DNA replication</keyword>
<dbReference type="SUPFAM" id="SSF100879">
    <property type="entry name" value="Lesion bypass DNA polymerase (Y-family), little finger domain"/>
    <property type="match status" value="1"/>
</dbReference>
<evidence type="ECO:0000256" key="12">
    <source>
        <dbReference type="ARBA" id="ARBA00022932"/>
    </source>
</evidence>
<comment type="function">
    <text evidence="16">Poorly processive, error-prone DNA polymerase involved in untargeted mutagenesis. Copies undamaged DNA at stalled replication forks, which arise in vivo from mismatched or misaligned primer ends. These misaligned primers can be extended by PolIV. Exhibits no 3'-5' exonuclease (proofreading) activity. May be involved in translesional synthesis, in conjunction with the beta clamp from PolIII.</text>
</comment>
<evidence type="ECO:0000259" key="17">
    <source>
        <dbReference type="PROSITE" id="PS50173"/>
    </source>
</evidence>
<dbReference type="NCBIfam" id="NF002677">
    <property type="entry name" value="PRK02406.1"/>
    <property type="match status" value="1"/>
</dbReference>
<dbReference type="Gene3D" id="3.30.70.270">
    <property type="match status" value="1"/>
</dbReference>
<keyword evidence="13 16" id="KW-0238">DNA-binding</keyword>
<evidence type="ECO:0000256" key="8">
    <source>
        <dbReference type="ARBA" id="ARBA00022705"/>
    </source>
</evidence>
<dbReference type="FunFam" id="3.30.1490.100:FF:000004">
    <property type="entry name" value="DNA polymerase IV"/>
    <property type="match status" value="1"/>
</dbReference>
<evidence type="ECO:0000256" key="5">
    <source>
        <dbReference type="ARBA" id="ARBA00022490"/>
    </source>
</evidence>
<accession>A0A9D2HBZ7</accession>
<reference evidence="18" key="1">
    <citation type="journal article" date="2021" name="PeerJ">
        <title>Extensive microbial diversity within the chicken gut microbiome revealed by metagenomics and culture.</title>
        <authorList>
            <person name="Gilroy R."/>
            <person name="Ravi A."/>
            <person name="Getino M."/>
            <person name="Pursley I."/>
            <person name="Horton D.L."/>
            <person name="Alikhan N.F."/>
            <person name="Baker D."/>
            <person name="Gharbi K."/>
            <person name="Hall N."/>
            <person name="Watson M."/>
            <person name="Adriaenssens E.M."/>
            <person name="Foster-Nyarko E."/>
            <person name="Jarju S."/>
            <person name="Secka A."/>
            <person name="Antonio M."/>
            <person name="Oren A."/>
            <person name="Chaudhuri R.R."/>
            <person name="La Ragione R."/>
            <person name="Hildebrand F."/>
            <person name="Pallen M.J."/>
        </authorList>
    </citation>
    <scope>NUCLEOTIDE SEQUENCE</scope>
    <source>
        <strain evidence="18">CHK186-16707</strain>
    </source>
</reference>
<dbReference type="Pfam" id="PF00817">
    <property type="entry name" value="IMS"/>
    <property type="match status" value="1"/>
</dbReference>
<dbReference type="AlphaFoldDB" id="A0A9D2HBZ7"/>